<organism evidence="1 2">
    <name type="scientific">Fusarium piperis</name>
    <dbReference type="NCBI Taxonomy" id="1435070"/>
    <lineage>
        <taxon>Eukaryota</taxon>
        <taxon>Fungi</taxon>
        <taxon>Dikarya</taxon>
        <taxon>Ascomycota</taxon>
        <taxon>Pezizomycotina</taxon>
        <taxon>Sordariomycetes</taxon>
        <taxon>Hypocreomycetidae</taxon>
        <taxon>Hypocreales</taxon>
        <taxon>Nectriaceae</taxon>
        <taxon>Fusarium</taxon>
        <taxon>Fusarium solani species complex</taxon>
    </lineage>
</organism>
<reference evidence="1" key="1">
    <citation type="submission" date="2022-10" db="EMBL/GenBank/DDBJ databases">
        <title>Tapping the CABI collections for fungal endophytes: first genome assemblies for Collariella, Neodidymelliopsis, Ascochyta clinopodiicola, Didymella pomorum, Didymosphaeria variabile, Neocosmospora piperis and Neocucurbitaria cava.</title>
        <authorList>
            <person name="Hill R."/>
        </authorList>
    </citation>
    <scope>NUCLEOTIDE SEQUENCE</scope>
    <source>
        <strain evidence="1">IMI 366586</strain>
    </source>
</reference>
<evidence type="ECO:0000313" key="1">
    <source>
        <dbReference type="EMBL" id="KAJ4311518.1"/>
    </source>
</evidence>
<sequence length="433" mass="49437">MGCCVPESILGEDGRLTRMHPSLESLSLVTDATCDSFDEQDRDASHTKMDLSPFRKLKSICWKGPLDSNQHVLSTAIKNNAHHLDSLELGLFHWLHKEPDRDIYDRSHEGHDDNPGYFGNTLKLHQHAPQPMFQQLTSLVLAGAPLGPAMVEMINFDVLRSLTLRSCPGWETFTQRIVKMGLPVKLKTFELHYALKDAAQRGHAELDLYYGCPNRLSEVEEFIHVCEGLEELFLNLPKPRHAWSLWKHISHREASLKRFVLHHRTPYYNCTHLEGDDVDLPNLGLTEREDRLYHPPLLNPLRELKLECISLLPFLKLIHIRQTGRDRQVFGNIAIDRGSSSLNRAIDGGYGPFDSPDGPPLLQAVAYGDFAHEGRANTENFILCRRPNGFRQVPKSSYEWEGIVEKFRNVLEACPTKPLLMWPSTDTDDVDDW</sequence>
<comment type="caution">
    <text evidence="1">The sequence shown here is derived from an EMBL/GenBank/DDBJ whole genome shotgun (WGS) entry which is preliminary data.</text>
</comment>
<gene>
    <name evidence="1" type="ORF">N0V84_010405</name>
</gene>
<evidence type="ECO:0000313" key="2">
    <source>
        <dbReference type="Proteomes" id="UP001140502"/>
    </source>
</evidence>
<name>A0A9W8TFR0_9HYPO</name>
<dbReference type="EMBL" id="JAPEUR010000328">
    <property type="protein sequence ID" value="KAJ4311518.1"/>
    <property type="molecule type" value="Genomic_DNA"/>
</dbReference>
<accession>A0A9W8TFR0</accession>
<dbReference type="Proteomes" id="UP001140502">
    <property type="component" value="Unassembled WGS sequence"/>
</dbReference>
<protein>
    <submittedName>
        <fullName evidence="1">Uncharacterized protein</fullName>
    </submittedName>
</protein>
<dbReference type="OrthoDB" id="1720422at2759"/>
<keyword evidence="2" id="KW-1185">Reference proteome</keyword>
<dbReference type="AlphaFoldDB" id="A0A9W8TFR0"/>
<proteinExistence type="predicted"/>